<feature type="transmembrane region" description="Helical" evidence="1">
    <location>
        <begin position="32"/>
        <end position="51"/>
    </location>
</feature>
<keyword evidence="1" id="KW-1133">Transmembrane helix</keyword>
<name>A0A8S5SCQ3_9CAUD</name>
<sequence length="72" mass="7999">MTKAKATFATTAIMTLLALVIFFVWKFGKYNGLGFAVIEGIFAVYGFSSLADDCCRWLQMPDTAIMQRGGRH</sequence>
<keyword evidence="1" id="KW-0812">Transmembrane</keyword>
<evidence type="ECO:0000256" key="1">
    <source>
        <dbReference type="SAM" id="Phobius"/>
    </source>
</evidence>
<reference evidence="2" key="1">
    <citation type="journal article" date="2021" name="Proc. Natl. Acad. Sci. U.S.A.">
        <title>A Catalog of Tens of Thousands of Viruses from Human Metagenomes Reveals Hidden Associations with Chronic Diseases.</title>
        <authorList>
            <person name="Tisza M.J."/>
            <person name="Buck C.B."/>
        </authorList>
    </citation>
    <scope>NUCLEOTIDE SEQUENCE</scope>
    <source>
        <strain evidence="2">CtrCv3</strain>
    </source>
</reference>
<dbReference type="EMBL" id="BK032572">
    <property type="protein sequence ID" value="DAF48726.1"/>
    <property type="molecule type" value="Genomic_DNA"/>
</dbReference>
<organism evidence="2">
    <name type="scientific">Siphoviridae sp. ctrCv3</name>
    <dbReference type="NCBI Taxonomy" id="2827954"/>
    <lineage>
        <taxon>Viruses</taxon>
        <taxon>Duplodnaviria</taxon>
        <taxon>Heunggongvirae</taxon>
        <taxon>Uroviricota</taxon>
        <taxon>Caudoviricetes</taxon>
    </lineage>
</organism>
<proteinExistence type="predicted"/>
<evidence type="ECO:0000313" key="2">
    <source>
        <dbReference type="EMBL" id="DAF48726.1"/>
    </source>
</evidence>
<protein>
    <submittedName>
        <fullName evidence="2">Uncharacterized protein</fullName>
    </submittedName>
</protein>
<accession>A0A8S5SCQ3</accession>
<keyword evidence="1" id="KW-0472">Membrane</keyword>
<feature type="transmembrane region" description="Helical" evidence="1">
    <location>
        <begin position="6"/>
        <end position="25"/>
    </location>
</feature>